<organism evidence="5 6">
    <name type="scientific">Candidatus Anaerobutyricum stercoris</name>
    <dbReference type="NCBI Taxonomy" id="2838457"/>
    <lineage>
        <taxon>Bacteria</taxon>
        <taxon>Bacillati</taxon>
        <taxon>Bacillota</taxon>
        <taxon>Clostridia</taxon>
        <taxon>Lachnospirales</taxon>
        <taxon>Lachnospiraceae</taxon>
        <taxon>Anaerobutyricum</taxon>
    </lineage>
</organism>
<dbReference type="InterPro" id="IPR036263">
    <property type="entry name" value="Chorismate_II_sf"/>
</dbReference>
<dbReference type="SUPFAM" id="SSF48600">
    <property type="entry name" value="Chorismate mutase II"/>
    <property type="match status" value="1"/>
</dbReference>
<accession>A0A9D2EK93</accession>
<dbReference type="InterPro" id="IPR002701">
    <property type="entry name" value="CM_II_prokaryot"/>
</dbReference>
<dbReference type="Pfam" id="PF01842">
    <property type="entry name" value="ACT"/>
    <property type="match status" value="1"/>
</dbReference>
<evidence type="ECO:0000256" key="1">
    <source>
        <dbReference type="ARBA" id="ARBA00004741"/>
    </source>
</evidence>
<dbReference type="CDD" id="cd04905">
    <property type="entry name" value="ACT_CM-PDT"/>
    <property type="match status" value="1"/>
</dbReference>
<evidence type="ECO:0000259" key="4">
    <source>
        <dbReference type="PROSITE" id="PS51671"/>
    </source>
</evidence>
<dbReference type="GO" id="GO:0005737">
    <property type="term" value="C:cytoplasm"/>
    <property type="evidence" value="ECO:0007669"/>
    <property type="project" value="TreeGrafter"/>
</dbReference>
<dbReference type="Pfam" id="PF01817">
    <property type="entry name" value="CM_2"/>
    <property type="match status" value="1"/>
</dbReference>
<feature type="domain" description="ACT" evidence="4">
    <location>
        <begin position="205"/>
        <end position="283"/>
    </location>
</feature>
<dbReference type="InterPro" id="IPR002912">
    <property type="entry name" value="ACT_dom"/>
</dbReference>
<feature type="domain" description="Chorismate mutase" evidence="3">
    <location>
        <begin position="1"/>
        <end position="82"/>
    </location>
</feature>
<dbReference type="GO" id="GO:0004664">
    <property type="term" value="F:prephenate dehydratase activity"/>
    <property type="evidence" value="ECO:0007669"/>
    <property type="project" value="UniProtKB-EC"/>
</dbReference>
<dbReference type="GO" id="GO:0009094">
    <property type="term" value="P:L-phenylalanine biosynthetic process"/>
    <property type="evidence" value="ECO:0007669"/>
    <property type="project" value="InterPro"/>
</dbReference>
<evidence type="ECO:0000259" key="3">
    <source>
        <dbReference type="PROSITE" id="PS51168"/>
    </source>
</evidence>
<evidence type="ECO:0000313" key="5">
    <source>
        <dbReference type="EMBL" id="HIZ38910.1"/>
    </source>
</evidence>
<dbReference type="EC" id="4.2.1.51" evidence="2"/>
<name>A0A9D2EK93_9FIRM</name>
<dbReference type="PANTHER" id="PTHR21022">
    <property type="entry name" value="PREPHENATE DEHYDRATASE P PROTEIN"/>
    <property type="match status" value="1"/>
</dbReference>
<dbReference type="Gene3D" id="1.20.59.10">
    <property type="entry name" value="Chorismate mutase"/>
    <property type="match status" value="1"/>
</dbReference>
<dbReference type="Gene3D" id="3.30.70.260">
    <property type="match status" value="1"/>
</dbReference>
<dbReference type="EMBL" id="DXBR01000036">
    <property type="protein sequence ID" value="HIZ38910.1"/>
    <property type="molecule type" value="Genomic_DNA"/>
</dbReference>
<dbReference type="GO" id="GO:0004106">
    <property type="term" value="F:chorismate mutase activity"/>
    <property type="evidence" value="ECO:0007669"/>
    <property type="project" value="InterPro"/>
</dbReference>
<dbReference type="PANTHER" id="PTHR21022:SF19">
    <property type="entry name" value="PREPHENATE DEHYDRATASE-RELATED"/>
    <property type="match status" value="1"/>
</dbReference>
<dbReference type="SUPFAM" id="SSF55021">
    <property type="entry name" value="ACT-like"/>
    <property type="match status" value="1"/>
</dbReference>
<proteinExistence type="predicted"/>
<comment type="pathway">
    <text evidence="1">Amino-acid biosynthesis; L-phenylalanine biosynthesis; phenylpyruvate from prephenate: step 1/1.</text>
</comment>
<dbReference type="SMART" id="SM00830">
    <property type="entry name" value="CM_2"/>
    <property type="match status" value="1"/>
</dbReference>
<dbReference type="InterPro" id="IPR008242">
    <property type="entry name" value="Chor_mutase/pphenate_deHydtase"/>
</dbReference>
<dbReference type="PROSITE" id="PS51671">
    <property type="entry name" value="ACT"/>
    <property type="match status" value="1"/>
</dbReference>
<dbReference type="AlphaFoldDB" id="A0A9D2EK93"/>
<reference evidence="5" key="1">
    <citation type="journal article" date="2021" name="PeerJ">
        <title>Extensive microbial diversity within the chicken gut microbiome revealed by metagenomics and culture.</title>
        <authorList>
            <person name="Gilroy R."/>
            <person name="Ravi A."/>
            <person name="Getino M."/>
            <person name="Pursley I."/>
            <person name="Horton D.L."/>
            <person name="Alikhan N.F."/>
            <person name="Baker D."/>
            <person name="Gharbi K."/>
            <person name="Hall N."/>
            <person name="Watson M."/>
            <person name="Adriaenssens E.M."/>
            <person name="Foster-Nyarko E."/>
            <person name="Jarju S."/>
            <person name="Secka A."/>
            <person name="Antonio M."/>
            <person name="Oren A."/>
            <person name="Chaudhuri R.R."/>
            <person name="La Ragione R."/>
            <person name="Hildebrand F."/>
            <person name="Pallen M.J."/>
        </authorList>
    </citation>
    <scope>NUCLEOTIDE SEQUENCE</scope>
    <source>
        <strain evidence="5">CHK179-28034</strain>
    </source>
</reference>
<comment type="caution">
    <text evidence="5">The sequence shown here is derived from an EMBL/GenBank/DDBJ whole genome shotgun (WGS) entry which is preliminary data.</text>
</comment>
<reference evidence="5" key="2">
    <citation type="submission" date="2021-04" db="EMBL/GenBank/DDBJ databases">
        <authorList>
            <person name="Gilroy R."/>
        </authorList>
    </citation>
    <scope>NUCLEOTIDE SEQUENCE</scope>
    <source>
        <strain evidence="5">CHK179-28034</strain>
    </source>
</reference>
<keyword evidence="5" id="KW-0413">Isomerase</keyword>
<gene>
    <name evidence="5" type="ORF">H9968_03140</name>
</gene>
<dbReference type="Proteomes" id="UP000824049">
    <property type="component" value="Unassembled WGS sequence"/>
</dbReference>
<protein>
    <recommendedName>
        <fullName evidence="2">prephenate dehydratase</fullName>
        <ecNumber evidence="2">4.2.1.51</ecNumber>
    </recommendedName>
</protein>
<dbReference type="InterPro" id="IPR036979">
    <property type="entry name" value="CM_dom_sf"/>
</dbReference>
<dbReference type="InterPro" id="IPR045865">
    <property type="entry name" value="ACT-like_dom_sf"/>
</dbReference>
<dbReference type="GO" id="GO:0046417">
    <property type="term" value="P:chorismate metabolic process"/>
    <property type="evidence" value="ECO:0007669"/>
    <property type="project" value="InterPro"/>
</dbReference>
<dbReference type="PIRSF" id="PIRSF001500">
    <property type="entry name" value="Chor_mut_pdt_Ppr"/>
    <property type="match status" value="1"/>
</dbReference>
<dbReference type="PROSITE" id="PS51168">
    <property type="entry name" value="CHORISMATE_MUT_2"/>
    <property type="match status" value="1"/>
</dbReference>
<evidence type="ECO:0000313" key="6">
    <source>
        <dbReference type="Proteomes" id="UP000824049"/>
    </source>
</evidence>
<sequence length="288" mass="33109">MELSEVRKNIDRVDGEIRKLFVERMSLADQVACIKAETEDVIYKPDREDAIIRKQTEGMEPRLVREYTALIKRIMEVSRKYQYGRTMELRDCFPFFYERESEAAGRLCMVKEELYLCETCSKDDVLTVDSYESVGEMIKSGKADAGMGIIEEVGAGVSDEMHQLLLDKGLYITECRVQTDAAGVRRKMVIFAGKLVVLPEHNRIKIMFTCPNRSGSLSSILSMISDYGVNMTEIHSRPFRQGDTWNYRFFAELSANMDTKEIRALLFQLSQETQELKILGSYRCEGDF</sequence>
<evidence type="ECO:0000256" key="2">
    <source>
        <dbReference type="ARBA" id="ARBA00013147"/>
    </source>
</evidence>